<dbReference type="KEGG" id="tim:GMBLW1_31950"/>
<sequence length="87" mass="9329">MIAEGKRAGGEKQIQQEIESLDSTASALRAKVPGAKIEALELTIASEAEIANGFKIVDNQLHRVLPGGSEVVKIDGIPVTIRRLPRK</sequence>
<dbReference type="EMBL" id="LR586016">
    <property type="protein sequence ID" value="VIP00765.1"/>
    <property type="molecule type" value="Genomic_DNA"/>
</dbReference>
<gene>
    <name evidence="1" type="ORF">GMBLW1_31950</name>
</gene>
<protein>
    <submittedName>
        <fullName evidence="1">Uncharacterized protein</fullName>
    </submittedName>
</protein>
<dbReference type="AlphaFoldDB" id="A0A6C2YI72"/>
<evidence type="ECO:0000313" key="1">
    <source>
        <dbReference type="EMBL" id="VIP00765.1"/>
    </source>
</evidence>
<proteinExistence type="predicted"/>
<dbReference type="EMBL" id="LR593887">
    <property type="protein sequence ID" value="VTR96948.1"/>
    <property type="molecule type" value="Genomic_DNA"/>
</dbReference>
<accession>A0A6C2YI72</accession>
<name>A0A6C2YI72_9BACT</name>
<keyword evidence="2" id="KW-1185">Reference proteome</keyword>
<evidence type="ECO:0000313" key="2">
    <source>
        <dbReference type="Proteomes" id="UP000464378"/>
    </source>
</evidence>
<reference evidence="1" key="1">
    <citation type="submission" date="2019-04" db="EMBL/GenBank/DDBJ databases">
        <authorList>
            <consortium name="Science for Life Laboratories"/>
        </authorList>
    </citation>
    <scope>NUCLEOTIDE SEQUENCE</scope>
    <source>
        <strain evidence="1">MBLW1</strain>
    </source>
</reference>
<dbReference type="Proteomes" id="UP000464378">
    <property type="component" value="Chromosome"/>
</dbReference>
<dbReference type="InParanoid" id="A0A6C2YI72"/>
<dbReference type="RefSeq" id="WP_162655947.1">
    <property type="nucleotide sequence ID" value="NZ_LR593887.1"/>
</dbReference>
<organism evidence="1">
    <name type="scientific">Tuwongella immobilis</name>
    <dbReference type="NCBI Taxonomy" id="692036"/>
    <lineage>
        <taxon>Bacteria</taxon>
        <taxon>Pseudomonadati</taxon>
        <taxon>Planctomycetota</taxon>
        <taxon>Planctomycetia</taxon>
        <taxon>Gemmatales</taxon>
        <taxon>Gemmataceae</taxon>
        <taxon>Tuwongella</taxon>
    </lineage>
</organism>